<protein>
    <submittedName>
        <fullName evidence="2">Uncharacterized protein</fullName>
    </submittedName>
</protein>
<dbReference type="AlphaFoldDB" id="A0A6A4P6L4"/>
<feature type="signal peptide" evidence="1">
    <location>
        <begin position="1"/>
        <end position="22"/>
    </location>
</feature>
<keyword evidence="1" id="KW-0732">Signal</keyword>
<evidence type="ECO:0000313" key="3">
    <source>
        <dbReference type="Proteomes" id="UP000447434"/>
    </source>
</evidence>
<feature type="chain" id="PRO_5025546588" evidence="1">
    <location>
        <begin position="23"/>
        <end position="60"/>
    </location>
</feature>
<accession>A0A6A4P6L4</accession>
<evidence type="ECO:0000313" key="2">
    <source>
        <dbReference type="EMBL" id="KAE9597392.1"/>
    </source>
</evidence>
<comment type="caution">
    <text evidence="2">The sequence shown here is derived from an EMBL/GenBank/DDBJ whole genome shotgun (WGS) entry which is preliminary data.</text>
</comment>
<reference evidence="3" key="1">
    <citation type="journal article" date="2020" name="Nat. Commun.">
        <title>Genome sequence of the cluster root forming white lupin.</title>
        <authorList>
            <person name="Hufnagel B."/>
            <person name="Marques A."/>
            <person name="Soriano A."/>
            <person name="Marques L."/>
            <person name="Divol F."/>
            <person name="Doumas P."/>
            <person name="Sallet E."/>
            <person name="Mancinotti D."/>
            <person name="Carrere S."/>
            <person name="Marande W."/>
            <person name="Arribat S."/>
            <person name="Keller J."/>
            <person name="Huneau C."/>
            <person name="Blein T."/>
            <person name="Aime D."/>
            <person name="Laguerre M."/>
            <person name="Taylor J."/>
            <person name="Schubert V."/>
            <person name="Nelson M."/>
            <person name="Geu-Flores F."/>
            <person name="Crespi M."/>
            <person name="Gallardo-Guerrero K."/>
            <person name="Delaux P.-M."/>
            <person name="Salse J."/>
            <person name="Berges H."/>
            <person name="Guyot R."/>
            <person name="Gouzy J."/>
            <person name="Peret B."/>
        </authorList>
    </citation>
    <scope>NUCLEOTIDE SEQUENCE [LARGE SCALE GENOMIC DNA]</scope>
    <source>
        <strain evidence="3">cv. Amiga</strain>
    </source>
</reference>
<dbReference type="EMBL" id="WOCE01000016">
    <property type="protein sequence ID" value="KAE9597392.1"/>
    <property type="molecule type" value="Genomic_DNA"/>
</dbReference>
<gene>
    <name evidence="2" type="ORF">Lalb_Chr16g0386041</name>
</gene>
<proteinExistence type="predicted"/>
<sequence>MKFLEGFVICLCIFSAFNVYDAPPLLCEMPSFIYAYGIWKSFVKTFQMPIGCCITDFSLL</sequence>
<keyword evidence="3" id="KW-1185">Reference proteome</keyword>
<dbReference type="Proteomes" id="UP000447434">
    <property type="component" value="Chromosome 16"/>
</dbReference>
<name>A0A6A4P6L4_LUPAL</name>
<evidence type="ECO:0000256" key="1">
    <source>
        <dbReference type="SAM" id="SignalP"/>
    </source>
</evidence>
<organism evidence="2 3">
    <name type="scientific">Lupinus albus</name>
    <name type="common">White lupine</name>
    <name type="synonym">Lupinus termis</name>
    <dbReference type="NCBI Taxonomy" id="3870"/>
    <lineage>
        <taxon>Eukaryota</taxon>
        <taxon>Viridiplantae</taxon>
        <taxon>Streptophyta</taxon>
        <taxon>Embryophyta</taxon>
        <taxon>Tracheophyta</taxon>
        <taxon>Spermatophyta</taxon>
        <taxon>Magnoliopsida</taxon>
        <taxon>eudicotyledons</taxon>
        <taxon>Gunneridae</taxon>
        <taxon>Pentapetalae</taxon>
        <taxon>rosids</taxon>
        <taxon>fabids</taxon>
        <taxon>Fabales</taxon>
        <taxon>Fabaceae</taxon>
        <taxon>Papilionoideae</taxon>
        <taxon>50 kb inversion clade</taxon>
        <taxon>genistoids sensu lato</taxon>
        <taxon>core genistoids</taxon>
        <taxon>Genisteae</taxon>
        <taxon>Lupinus</taxon>
    </lineage>
</organism>